<evidence type="ECO:0000256" key="1">
    <source>
        <dbReference type="SAM" id="SignalP"/>
    </source>
</evidence>
<feature type="chain" id="PRO_5015607373" description="DUF4142 domain-containing protein" evidence="1">
    <location>
        <begin position="19"/>
        <end position="86"/>
    </location>
</feature>
<dbReference type="Proteomes" id="UP000240608">
    <property type="component" value="Unassembled WGS sequence"/>
</dbReference>
<organism evidence="2 3">
    <name type="scientific">Marivirga lumbricoides</name>
    <dbReference type="NCBI Taxonomy" id="1046115"/>
    <lineage>
        <taxon>Bacteria</taxon>
        <taxon>Pseudomonadati</taxon>
        <taxon>Bacteroidota</taxon>
        <taxon>Cytophagia</taxon>
        <taxon>Cytophagales</taxon>
        <taxon>Marivirgaceae</taxon>
        <taxon>Marivirga</taxon>
    </lineage>
</organism>
<protein>
    <recommendedName>
        <fullName evidence="4">DUF4142 domain-containing protein</fullName>
    </recommendedName>
</protein>
<gene>
    <name evidence="2" type="ORF">C9994_11725</name>
</gene>
<proteinExistence type="predicted"/>
<reference evidence="2 3" key="1">
    <citation type="submission" date="2018-03" db="EMBL/GenBank/DDBJ databases">
        <title>Cross-interface Injection: A General Nanoliter Liquid Handling Method Applied to Single Cells Genome Amplification Automated Nanoliter Liquid Handling Applied to Single Cell Multiple Displacement Amplification.</title>
        <authorList>
            <person name="Yun J."/>
            <person name="Xu P."/>
            <person name="Xu J."/>
            <person name="Dai X."/>
            <person name="Wang Y."/>
            <person name="Zheng X."/>
            <person name="Cao C."/>
            <person name="Yi Q."/>
            <person name="Zhu Y."/>
            <person name="Wang L."/>
            <person name="Dong Z."/>
            <person name="Huang Y."/>
            <person name="Huang L."/>
            <person name="Du W."/>
        </authorList>
    </citation>
    <scope>NUCLEOTIDE SEQUENCE [LARGE SCALE GENOMIC DNA]</scope>
    <source>
        <strain evidence="2 3">Z-D1-2</strain>
    </source>
</reference>
<sequence>MKAFLLIVFSIVSFVSYAQEANDSFNSSLADSLGADDYGMKSYTLVMLKTGDAKITEKTVVDSLFRGHLNNINHLVESGQLIIAGH</sequence>
<feature type="signal peptide" evidence="1">
    <location>
        <begin position="1"/>
        <end position="18"/>
    </location>
</feature>
<evidence type="ECO:0000313" key="2">
    <source>
        <dbReference type="EMBL" id="PTB94895.1"/>
    </source>
</evidence>
<evidence type="ECO:0008006" key="4">
    <source>
        <dbReference type="Google" id="ProtNLM"/>
    </source>
</evidence>
<comment type="caution">
    <text evidence="2">The sequence shown here is derived from an EMBL/GenBank/DDBJ whole genome shotgun (WGS) entry which is preliminary data.</text>
</comment>
<evidence type="ECO:0000313" key="3">
    <source>
        <dbReference type="Proteomes" id="UP000240608"/>
    </source>
</evidence>
<keyword evidence="1" id="KW-0732">Signal</keyword>
<dbReference type="EMBL" id="PYVU01000118">
    <property type="protein sequence ID" value="PTB94895.1"/>
    <property type="molecule type" value="Genomic_DNA"/>
</dbReference>
<name>A0A2T4DM59_9BACT</name>
<accession>A0A2T4DM59</accession>
<dbReference type="AlphaFoldDB" id="A0A2T4DM59"/>